<keyword evidence="2" id="KW-1185">Reference proteome</keyword>
<reference evidence="1 2" key="1">
    <citation type="submission" date="2019-04" db="EMBL/GenBank/DDBJ databases">
        <authorList>
            <person name="Van Vliet M D."/>
        </authorList>
    </citation>
    <scope>NUCLEOTIDE SEQUENCE [LARGE SCALE GENOMIC DNA]</scope>
    <source>
        <strain evidence="1 2">F1</strain>
    </source>
</reference>
<name>A0A6C2UCB0_PONDE</name>
<gene>
    <name evidence="1" type="ORF">PDESU_05598</name>
</gene>
<proteinExistence type="predicted"/>
<sequence length="34" mass="3752">MTNLNLPTSSKWNTLKTTAEMLEACLERASGLVK</sequence>
<evidence type="ECO:0000313" key="2">
    <source>
        <dbReference type="Proteomes" id="UP000366872"/>
    </source>
</evidence>
<organism evidence="1 2">
    <name type="scientific">Pontiella desulfatans</name>
    <dbReference type="NCBI Taxonomy" id="2750659"/>
    <lineage>
        <taxon>Bacteria</taxon>
        <taxon>Pseudomonadati</taxon>
        <taxon>Kiritimatiellota</taxon>
        <taxon>Kiritimatiellia</taxon>
        <taxon>Kiritimatiellales</taxon>
        <taxon>Pontiellaceae</taxon>
        <taxon>Pontiella</taxon>
    </lineage>
</organism>
<dbReference type="EMBL" id="CAAHFG010000004">
    <property type="protein sequence ID" value="VGO17004.1"/>
    <property type="molecule type" value="Genomic_DNA"/>
</dbReference>
<dbReference type="AlphaFoldDB" id="A0A6C2UCB0"/>
<dbReference type="Proteomes" id="UP000366872">
    <property type="component" value="Unassembled WGS sequence"/>
</dbReference>
<protein>
    <submittedName>
        <fullName evidence="1">Uncharacterized protein</fullName>
    </submittedName>
</protein>
<evidence type="ECO:0000313" key="1">
    <source>
        <dbReference type="EMBL" id="VGO17004.1"/>
    </source>
</evidence>
<accession>A0A6C2UCB0</accession>